<reference evidence="2 3" key="2">
    <citation type="submission" date="2020-08" db="EMBL/GenBank/DDBJ databases">
        <authorList>
            <person name="Partida-Martinez L."/>
            <person name="Huntemann M."/>
            <person name="Clum A."/>
            <person name="Wang J."/>
            <person name="Palaniappan K."/>
            <person name="Ritter S."/>
            <person name="Chen I.-M."/>
            <person name="Stamatis D."/>
            <person name="Reddy T."/>
            <person name="O'Malley R."/>
            <person name="Daum C."/>
            <person name="Shapiro N."/>
            <person name="Ivanova N."/>
            <person name="Kyrpides N."/>
            <person name="Woyke T."/>
        </authorList>
    </citation>
    <scope>NUCLEOTIDE SEQUENCE [LARGE SCALE GENOMIC DNA]</scope>
    <source>
        <strain evidence="2 3">AS2.23</strain>
    </source>
</reference>
<organism evidence="2 3">
    <name type="scientific">Kineococcus radiotolerans</name>
    <dbReference type="NCBI Taxonomy" id="131568"/>
    <lineage>
        <taxon>Bacteria</taxon>
        <taxon>Bacillati</taxon>
        <taxon>Actinomycetota</taxon>
        <taxon>Actinomycetes</taxon>
        <taxon>Kineosporiales</taxon>
        <taxon>Kineosporiaceae</taxon>
        <taxon>Kineococcus</taxon>
    </lineage>
</organism>
<dbReference type="AlphaFoldDB" id="A0A7W4TQF9"/>
<evidence type="ECO:0000313" key="2">
    <source>
        <dbReference type="EMBL" id="MBB2903230.1"/>
    </source>
</evidence>
<gene>
    <name evidence="2" type="ORF">FHR75_004072</name>
</gene>
<name>A0A7W4TQF9_KINRA</name>
<protein>
    <submittedName>
        <fullName evidence="2">Uncharacterized protein</fullName>
    </submittedName>
</protein>
<evidence type="ECO:0000313" key="3">
    <source>
        <dbReference type="Proteomes" id="UP000533269"/>
    </source>
</evidence>
<dbReference type="EMBL" id="JACHVY010000006">
    <property type="protein sequence ID" value="MBB2903230.1"/>
    <property type="molecule type" value="Genomic_DNA"/>
</dbReference>
<dbReference type="Proteomes" id="UP000533269">
    <property type="component" value="Unassembled WGS sequence"/>
</dbReference>
<comment type="caution">
    <text evidence="2">The sequence shown here is derived from an EMBL/GenBank/DDBJ whole genome shotgun (WGS) entry which is preliminary data.</text>
</comment>
<sequence length="350" mass="36276">MREHLYAADLMVAVAVAAEGMTSVGGHALPHWHWAHVREHESENDRLLSAAMASLELQLLADLSHEVRILDGSHSTPVIALSTALAARSRAVAETAAELVTDEVVAAVRSLADPDQRTHPGEVVALPKADSAHAFAGLYRARYELDLPGGDRFLAAQVLEPGEMLYPRAATEVAGVHFTVGEEASKRVQEAASRLNQAIAPLRDAVGSGQLLVTYVKPASADTVLKVEFRVSEPLGDASTSVSSRASSRALGEAQRLAGLLSAETPGPHLQEPFAQYAVDLVAKSVSVGAEALNQSMIAMLPPGSEDYLTLLARSYRTRAGGGGGGGRGGSAHPGGAGRVGGSGGPAGGR</sequence>
<reference evidence="2 3" key="1">
    <citation type="submission" date="2020-08" db="EMBL/GenBank/DDBJ databases">
        <title>The Agave Microbiome: Exploring the role of microbial communities in plant adaptations to desert environments.</title>
        <authorList>
            <person name="Partida-Martinez L.P."/>
        </authorList>
    </citation>
    <scope>NUCLEOTIDE SEQUENCE [LARGE SCALE GENOMIC DNA]</scope>
    <source>
        <strain evidence="2 3">AS2.23</strain>
    </source>
</reference>
<feature type="region of interest" description="Disordered" evidence="1">
    <location>
        <begin position="321"/>
        <end position="350"/>
    </location>
</feature>
<proteinExistence type="predicted"/>
<accession>A0A7W4TQF9</accession>
<evidence type="ECO:0000256" key="1">
    <source>
        <dbReference type="SAM" id="MobiDB-lite"/>
    </source>
</evidence>